<dbReference type="AlphaFoldDB" id="A0AAD3CLP5"/>
<accession>A0AAD3CLP5</accession>
<keyword evidence="5" id="KW-1185">Reference proteome</keyword>
<gene>
    <name evidence="4" type="ORF">CTEN210_04727</name>
</gene>
<evidence type="ECO:0000256" key="1">
    <source>
        <dbReference type="ARBA" id="ARBA00006908"/>
    </source>
</evidence>
<dbReference type="EMBL" id="BLLK01000027">
    <property type="protein sequence ID" value="GFH48251.1"/>
    <property type="molecule type" value="Genomic_DNA"/>
</dbReference>
<comment type="caution">
    <text evidence="4">The sequence shown here is derived from an EMBL/GenBank/DDBJ whole genome shotgun (WGS) entry which is preliminary data.</text>
</comment>
<dbReference type="GO" id="GO:0016636">
    <property type="term" value="F:oxidoreductase activity, acting on the CH-CH group of donors, iron-sulfur protein as acceptor"/>
    <property type="evidence" value="ECO:0007669"/>
    <property type="project" value="InterPro"/>
</dbReference>
<feature type="signal peptide" evidence="3">
    <location>
        <begin position="1"/>
        <end position="24"/>
    </location>
</feature>
<keyword evidence="2" id="KW-0560">Oxidoreductase</keyword>
<evidence type="ECO:0008006" key="6">
    <source>
        <dbReference type="Google" id="ProtNLM"/>
    </source>
</evidence>
<comment type="similarity">
    <text evidence="1">Belongs to the HY2 family.</text>
</comment>
<feature type="chain" id="PRO_5042167142" description="15,16-dihydrobiliverdin:ferredoxin oxidoreductase" evidence="3">
    <location>
        <begin position="25"/>
        <end position="317"/>
    </location>
</feature>
<dbReference type="Gene3D" id="3.40.1500.20">
    <property type="match status" value="1"/>
</dbReference>
<name>A0AAD3CLP5_9STRA</name>
<dbReference type="PANTHER" id="PTHR34557">
    <property type="entry name" value="PHYTOCHROMOBILIN:FERREDOXIN OXIDOREDUCTASE, CHLOROPLASTIC"/>
    <property type="match status" value="1"/>
</dbReference>
<dbReference type="InterPro" id="IPR009249">
    <property type="entry name" value="Ferredoxin-dep_bilin_Rdtase"/>
</dbReference>
<evidence type="ECO:0000256" key="3">
    <source>
        <dbReference type="SAM" id="SignalP"/>
    </source>
</evidence>
<dbReference type="Pfam" id="PF05996">
    <property type="entry name" value="Fe_bilin_red"/>
    <property type="match status" value="1"/>
</dbReference>
<protein>
    <recommendedName>
        <fullName evidence="6">15,16-dihydrobiliverdin:ferredoxin oxidoreductase</fullName>
    </recommendedName>
</protein>
<dbReference type="GO" id="GO:0050897">
    <property type="term" value="F:cobalt ion binding"/>
    <property type="evidence" value="ECO:0007669"/>
    <property type="project" value="InterPro"/>
</dbReference>
<evidence type="ECO:0000313" key="4">
    <source>
        <dbReference type="EMBL" id="GFH48251.1"/>
    </source>
</evidence>
<evidence type="ECO:0000256" key="2">
    <source>
        <dbReference type="ARBA" id="ARBA00023002"/>
    </source>
</evidence>
<evidence type="ECO:0000313" key="5">
    <source>
        <dbReference type="Proteomes" id="UP001054902"/>
    </source>
</evidence>
<proteinExistence type="inferred from homology"/>
<organism evidence="4 5">
    <name type="scientific">Chaetoceros tenuissimus</name>
    <dbReference type="NCBI Taxonomy" id="426638"/>
    <lineage>
        <taxon>Eukaryota</taxon>
        <taxon>Sar</taxon>
        <taxon>Stramenopiles</taxon>
        <taxon>Ochrophyta</taxon>
        <taxon>Bacillariophyta</taxon>
        <taxon>Coscinodiscophyceae</taxon>
        <taxon>Chaetocerotophycidae</taxon>
        <taxon>Chaetocerotales</taxon>
        <taxon>Chaetocerotaceae</taxon>
        <taxon>Chaetoceros</taxon>
    </lineage>
</organism>
<sequence length="317" mass="36744">MTCAKPKILTSVVLQLFAFRQCKGFQSPPVPHPKIDLSKQLPIEDGLISALSNTAAQSNNLCGVPWKCSLQENQPLTFMPYYEWTKGLLGSLSNLKQLPASGYNHIEKEDTARLYSESYESDEYRKIRMTYYDAGSSAQVFNSLWYPRSDLPLLGIDLLQFRNKFLVVVDFQPLQEKKSIQSISAFWPTMPDLLRGKMSNRFYDHDQYFSDHMLFGRFTKEEAIDLLKMEQEGTSEHNMTLWHAFQTYVLTHIDTVQKCFFDDAFDQEEILELHKAYDQYSAERDPAHAMFKKVFGESFADGFVYDFLFDLAQQTKI</sequence>
<keyword evidence="3" id="KW-0732">Signal</keyword>
<dbReference type="PANTHER" id="PTHR34557:SF1">
    <property type="entry name" value="PHYTOCHROMOBILIN:FERREDOXIN OXIDOREDUCTASE, CHLOROPLASTIC"/>
    <property type="match status" value="1"/>
</dbReference>
<dbReference type="GO" id="GO:0010024">
    <property type="term" value="P:phytochromobilin biosynthetic process"/>
    <property type="evidence" value="ECO:0007669"/>
    <property type="project" value="InterPro"/>
</dbReference>
<reference evidence="4 5" key="1">
    <citation type="journal article" date="2021" name="Sci. Rep.">
        <title>The genome of the diatom Chaetoceros tenuissimus carries an ancient integrated fragment of an extant virus.</title>
        <authorList>
            <person name="Hongo Y."/>
            <person name="Kimura K."/>
            <person name="Takaki Y."/>
            <person name="Yoshida Y."/>
            <person name="Baba S."/>
            <person name="Kobayashi G."/>
            <person name="Nagasaki K."/>
            <person name="Hano T."/>
            <person name="Tomaru Y."/>
        </authorList>
    </citation>
    <scope>NUCLEOTIDE SEQUENCE [LARGE SCALE GENOMIC DNA]</scope>
    <source>
        <strain evidence="4 5">NIES-3715</strain>
    </source>
</reference>
<dbReference type="Proteomes" id="UP001054902">
    <property type="component" value="Unassembled WGS sequence"/>
</dbReference>